<keyword evidence="7" id="KW-1185">Reference proteome</keyword>
<accession>A0ABS7PKK2</accession>
<evidence type="ECO:0000256" key="5">
    <source>
        <dbReference type="ARBA" id="ARBA00023237"/>
    </source>
</evidence>
<reference evidence="6 7" key="1">
    <citation type="submission" date="2021-08" db="EMBL/GenBank/DDBJ databases">
        <authorList>
            <person name="Tuo L."/>
        </authorList>
    </citation>
    <scope>NUCLEOTIDE SEQUENCE [LARGE SCALE GENOMIC DNA]</scope>
    <source>
        <strain evidence="6 7">JCM 31229</strain>
    </source>
</reference>
<proteinExistence type="inferred from homology"/>
<dbReference type="EMBL" id="JAINVV010000003">
    <property type="protein sequence ID" value="MBY8821524.1"/>
    <property type="molecule type" value="Genomic_DNA"/>
</dbReference>
<gene>
    <name evidence="6" type="ORF">K7G82_04425</name>
</gene>
<name>A0ABS7PKK2_9SPHN</name>
<dbReference type="PANTHER" id="PTHR38776">
    <property type="entry name" value="MLTA-INTERACTING PROTEIN-RELATED"/>
    <property type="match status" value="1"/>
</dbReference>
<keyword evidence="3" id="KW-0732">Signal</keyword>
<dbReference type="Proteomes" id="UP000706039">
    <property type="component" value="Unassembled WGS sequence"/>
</dbReference>
<organism evidence="6 7">
    <name type="scientific">Sphingomonas colocasiae</name>
    <dbReference type="NCBI Taxonomy" id="1848973"/>
    <lineage>
        <taxon>Bacteria</taxon>
        <taxon>Pseudomonadati</taxon>
        <taxon>Pseudomonadota</taxon>
        <taxon>Alphaproteobacteria</taxon>
        <taxon>Sphingomonadales</taxon>
        <taxon>Sphingomonadaceae</taxon>
        <taxon>Sphingomonas</taxon>
    </lineage>
</organism>
<evidence type="ECO:0000256" key="3">
    <source>
        <dbReference type="ARBA" id="ARBA00022729"/>
    </source>
</evidence>
<comment type="subcellular location">
    <subcellularLocation>
        <location evidence="1">Cell outer membrane</location>
    </subcellularLocation>
</comment>
<evidence type="ECO:0000313" key="7">
    <source>
        <dbReference type="Proteomes" id="UP000706039"/>
    </source>
</evidence>
<comment type="similarity">
    <text evidence="2">Belongs to the MipA/OmpV family.</text>
</comment>
<dbReference type="PANTHER" id="PTHR38776:SF1">
    <property type="entry name" value="MLTA-INTERACTING PROTEIN-RELATED"/>
    <property type="match status" value="1"/>
</dbReference>
<evidence type="ECO:0000256" key="4">
    <source>
        <dbReference type="ARBA" id="ARBA00023136"/>
    </source>
</evidence>
<dbReference type="Pfam" id="PF06629">
    <property type="entry name" value="MipA"/>
    <property type="match status" value="1"/>
</dbReference>
<keyword evidence="4" id="KW-0472">Membrane</keyword>
<evidence type="ECO:0000256" key="2">
    <source>
        <dbReference type="ARBA" id="ARBA00005722"/>
    </source>
</evidence>
<evidence type="ECO:0000313" key="6">
    <source>
        <dbReference type="EMBL" id="MBY8821524.1"/>
    </source>
</evidence>
<protein>
    <submittedName>
        <fullName evidence="6">MipA/OmpV family protein</fullName>
    </submittedName>
</protein>
<dbReference type="InterPro" id="IPR010583">
    <property type="entry name" value="MipA"/>
</dbReference>
<sequence>MSSRRNRRRPAPVYLGGCSPQPEAVVMPELRTSFHIIAGALALGALAPDRAAAQPREDGDWQLTIGAGVIVMPEYEGSDDHRIQPFPVLALDYKNIVSIRGPEIQVSIADVALSGDVRFRFGPAARYRQGRDEKDDADLVGLGDVDDSIELGGFARVGSDRWWLQVSGGKDVAGGHDGVVAEIEAGLRFDLSDTLSAQLRTMTSWANRKYMRGNFGIDAAQSAASGLARYAPDAGLKDAGVGIGVNYRLDDRWSIGGDGGYRRLLGDAADSPIVAKRGSADQLHGLLYLSYRL</sequence>
<comment type="caution">
    <text evidence="6">The sequence shown here is derived from an EMBL/GenBank/DDBJ whole genome shotgun (WGS) entry which is preliminary data.</text>
</comment>
<evidence type="ECO:0000256" key="1">
    <source>
        <dbReference type="ARBA" id="ARBA00004442"/>
    </source>
</evidence>
<dbReference type="RefSeq" id="WP_222988637.1">
    <property type="nucleotide sequence ID" value="NZ_JAINVV010000003.1"/>
</dbReference>
<keyword evidence="5" id="KW-0998">Cell outer membrane</keyword>